<dbReference type="GO" id="GO:0004252">
    <property type="term" value="F:serine-type endopeptidase activity"/>
    <property type="evidence" value="ECO:0007669"/>
    <property type="project" value="InterPro"/>
</dbReference>
<dbReference type="PANTHER" id="PTHR43806:SF11">
    <property type="entry name" value="CEREVISIN-RELATED"/>
    <property type="match status" value="1"/>
</dbReference>
<dbReference type="InterPro" id="IPR000209">
    <property type="entry name" value="Peptidase_S8/S53_dom"/>
</dbReference>
<evidence type="ECO:0000313" key="8">
    <source>
        <dbReference type="Proteomes" id="UP000739538"/>
    </source>
</evidence>
<dbReference type="SUPFAM" id="SSF52743">
    <property type="entry name" value="Subtilisin-like"/>
    <property type="match status" value="1"/>
</dbReference>
<keyword evidence="4" id="KW-0720">Serine protease</keyword>
<comment type="caution">
    <text evidence="5">Lacks conserved residue(s) required for the propagation of feature annotation.</text>
</comment>
<reference evidence="7" key="2">
    <citation type="journal article" date="2021" name="Microbiome">
        <title>Successional dynamics and alternative stable states in a saline activated sludge microbial community over 9 years.</title>
        <authorList>
            <person name="Wang Y."/>
            <person name="Ye J."/>
            <person name="Ju F."/>
            <person name="Liu L."/>
            <person name="Boyd J.A."/>
            <person name="Deng Y."/>
            <person name="Parks D.H."/>
            <person name="Jiang X."/>
            <person name="Yin X."/>
            <person name="Woodcroft B.J."/>
            <person name="Tyson G.W."/>
            <person name="Hugenholtz P."/>
            <person name="Polz M.F."/>
            <person name="Zhang T."/>
        </authorList>
    </citation>
    <scope>NUCLEOTIDE SEQUENCE</scope>
    <source>
        <strain evidence="7">HKST-UBA02</strain>
    </source>
</reference>
<protein>
    <submittedName>
        <fullName evidence="7">S8 family serine peptidase</fullName>
    </submittedName>
</protein>
<comment type="caution">
    <text evidence="7">The sequence shown here is derived from an EMBL/GenBank/DDBJ whole genome shotgun (WGS) entry which is preliminary data.</text>
</comment>
<dbReference type="Pfam" id="PF00082">
    <property type="entry name" value="Peptidase_S8"/>
    <property type="match status" value="1"/>
</dbReference>
<evidence type="ECO:0000256" key="2">
    <source>
        <dbReference type="ARBA" id="ARBA00022670"/>
    </source>
</evidence>
<keyword evidence="2" id="KW-0645">Protease</keyword>
<reference evidence="7" key="1">
    <citation type="submission" date="2020-04" db="EMBL/GenBank/DDBJ databases">
        <authorList>
            <person name="Zhang T."/>
        </authorList>
    </citation>
    <scope>NUCLEOTIDE SEQUENCE</scope>
    <source>
        <strain evidence="7">HKST-UBA02</strain>
    </source>
</reference>
<organism evidence="7 8">
    <name type="scientific">Eiseniibacteriota bacterium</name>
    <dbReference type="NCBI Taxonomy" id="2212470"/>
    <lineage>
        <taxon>Bacteria</taxon>
        <taxon>Candidatus Eiseniibacteriota</taxon>
    </lineage>
</organism>
<evidence type="ECO:0000256" key="3">
    <source>
        <dbReference type="ARBA" id="ARBA00022801"/>
    </source>
</evidence>
<dbReference type="Gene3D" id="3.40.50.200">
    <property type="entry name" value="Peptidase S8/S53 domain"/>
    <property type="match status" value="1"/>
</dbReference>
<dbReference type="PANTHER" id="PTHR43806">
    <property type="entry name" value="PEPTIDASE S8"/>
    <property type="match status" value="1"/>
</dbReference>
<evidence type="ECO:0000259" key="6">
    <source>
        <dbReference type="Pfam" id="PF00082"/>
    </source>
</evidence>
<evidence type="ECO:0000256" key="1">
    <source>
        <dbReference type="ARBA" id="ARBA00011073"/>
    </source>
</evidence>
<feature type="domain" description="Peptidase S8/S53" evidence="6">
    <location>
        <begin position="2"/>
        <end position="115"/>
    </location>
</feature>
<dbReference type="GO" id="GO:0006508">
    <property type="term" value="P:proteolysis"/>
    <property type="evidence" value="ECO:0007669"/>
    <property type="project" value="UniProtKB-KW"/>
</dbReference>
<keyword evidence="3" id="KW-0378">Hydrolase</keyword>
<dbReference type="AlphaFoldDB" id="A0A956SGX6"/>
<dbReference type="EMBL" id="JAGQHS010000447">
    <property type="protein sequence ID" value="MCA9759696.1"/>
    <property type="molecule type" value="Genomic_DNA"/>
</dbReference>
<proteinExistence type="inferred from homology"/>
<name>A0A956SGX6_UNCEI</name>
<dbReference type="Proteomes" id="UP000739538">
    <property type="component" value="Unassembled WGS sequence"/>
</dbReference>
<sequence>KAVQAAHDAGVLVVASAGNNDQPGPAYCPANVPEAIMVTGVDPTDVKASFADYHPSVAISAPSVGLRSAYPFGSWAIGDGCSFATPLVSGGAALIRSVRPEVDPASLTVLVQTSVQSIDHLPANQPYAGRLGTGRLFLPLGLGETTDAPGPDTRQRGVALQVIPNPAAGSVGLTLQGRIPTGTSRLEALDPAGRVVYVDPSFDGHSDWSFTACDGVSLPAGTYFLRVLDGTTVVAEGRVVRVR</sequence>
<dbReference type="InterPro" id="IPR036852">
    <property type="entry name" value="Peptidase_S8/S53_dom_sf"/>
</dbReference>
<gene>
    <name evidence="7" type="ORF">KDA27_28120</name>
</gene>
<dbReference type="PROSITE" id="PS51892">
    <property type="entry name" value="SUBTILASE"/>
    <property type="match status" value="1"/>
</dbReference>
<evidence type="ECO:0000256" key="4">
    <source>
        <dbReference type="ARBA" id="ARBA00022825"/>
    </source>
</evidence>
<evidence type="ECO:0000313" key="7">
    <source>
        <dbReference type="EMBL" id="MCA9759696.1"/>
    </source>
</evidence>
<dbReference type="InterPro" id="IPR050131">
    <property type="entry name" value="Peptidase_S8_subtilisin-like"/>
</dbReference>
<evidence type="ECO:0000256" key="5">
    <source>
        <dbReference type="PROSITE-ProRule" id="PRU01240"/>
    </source>
</evidence>
<comment type="similarity">
    <text evidence="1 5">Belongs to the peptidase S8 family.</text>
</comment>
<accession>A0A956SGX6</accession>
<feature type="non-terminal residue" evidence="7">
    <location>
        <position position="1"/>
    </location>
</feature>